<organism evidence="1 2">
    <name type="scientific">Massilia niabensis</name>
    <dbReference type="NCBI Taxonomy" id="544910"/>
    <lineage>
        <taxon>Bacteria</taxon>
        <taxon>Pseudomonadati</taxon>
        <taxon>Pseudomonadota</taxon>
        <taxon>Betaproteobacteria</taxon>
        <taxon>Burkholderiales</taxon>
        <taxon>Oxalobacteraceae</taxon>
        <taxon>Telluria group</taxon>
        <taxon>Massilia</taxon>
    </lineage>
</organism>
<dbReference type="Proteomes" id="UP001596050">
    <property type="component" value="Unassembled WGS sequence"/>
</dbReference>
<comment type="caution">
    <text evidence="1">The sequence shown here is derived from an EMBL/GenBank/DDBJ whole genome shotgun (WGS) entry which is preliminary data.</text>
</comment>
<name>A0ABW0L145_9BURK</name>
<sequence length="146" mass="16650">MALRIKGEYRYGDTQEDIRDELRRYSVLNGYEATRFADAVCVCGHKVFQLEMDEGAGVAVRLCMACNKRHPMGDSEAYMEEAELEDYGCPCSEDQFELTVGVALYEASEDVRWLYVGCRCPTCGLTANYGDWKNEFHGFRALLDRI</sequence>
<reference evidence="2" key="1">
    <citation type="journal article" date="2019" name="Int. J. Syst. Evol. Microbiol.">
        <title>The Global Catalogue of Microorganisms (GCM) 10K type strain sequencing project: providing services to taxonomists for standard genome sequencing and annotation.</title>
        <authorList>
            <consortium name="The Broad Institute Genomics Platform"/>
            <consortium name="The Broad Institute Genome Sequencing Center for Infectious Disease"/>
            <person name="Wu L."/>
            <person name="Ma J."/>
        </authorList>
    </citation>
    <scope>NUCLEOTIDE SEQUENCE [LARGE SCALE GENOMIC DNA]</scope>
    <source>
        <strain evidence="2">KACC 12649</strain>
    </source>
</reference>
<gene>
    <name evidence="1" type="ORF">ACFPN5_02560</name>
</gene>
<evidence type="ECO:0000313" key="2">
    <source>
        <dbReference type="Proteomes" id="UP001596050"/>
    </source>
</evidence>
<accession>A0ABW0L145</accession>
<proteinExistence type="predicted"/>
<keyword evidence="2" id="KW-1185">Reference proteome</keyword>
<evidence type="ECO:0000313" key="1">
    <source>
        <dbReference type="EMBL" id="MFC5458693.1"/>
    </source>
</evidence>
<dbReference type="RefSeq" id="WP_379779766.1">
    <property type="nucleotide sequence ID" value="NZ_JBHSMU010000003.1"/>
</dbReference>
<dbReference type="EMBL" id="JBHSMU010000003">
    <property type="protein sequence ID" value="MFC5458693.1"/>
    <property type="molecule type" value="Genomic_DNA"/>
</dbReference>
<protein>
    <submittedName>
        <fullName evidence="1">Uncharacterized protein</fullName>
    </submittedName>
</protein>